<name>A0A6N8F8H6_9GAMM</name>
<gene>
    <name evidence="1" type="ORF">GNP35_02060</name>
</gene>
<sequence>MKTDIEKLEQEYQALQKDHSEAEWSSIKFLMSKSAELESENLFLSFRLLQRAKNLEPENKKLKEAYERVRAAVKTKTQAYYKCVLSKKKLKKNWLPQRKKLHQFINF</sequence>
<dbReference type="AlphaFoldDB" id="A0A6N8F8H6"/>
<reference evidence="1 2" key="1">
    <citation type="submission" date="2019-11" db="EMBL/GenBank/DDBJ databases">
        <title>P. haliotis isolates from Z. marina roots.</title>
        <authorList>
            <person name="Cohen M."/>
            <person name="Jospin G."/>
            <person name="Eisen J.A."/>
            <person name="Coil D.A."/>
        </authorList>
    </citation>
    <scope>NUCLEOTIDE SEQUENCE [LARGE SCALE GENOMIC DNA]</scope>
    <source>
        <strain evidence="1 2">UCD-MCMsp1aY</strain>
    </source>
</reference>
<proteinExistence type="predicted"/>
<evidence type="ECO:0000313" key="1">
    <source>
        <dbReference type="EMBL" id="MUH71387.1"/>
    </source>
</evidence>
<evidence type="ECO:0000313" key="2">
    <source>
        <dbReference type="Proteomes" id="UP000439994"/>
    </source>
</evidence>
<dbReference type="Proteomes" id="UP000439994">
    <property type="component" value="Unassembled WGS sequence"/>
</dbReference>
<keyword evidence="2" id="KW-1185">Reference proteome</keyword>
<comment type="caution">
    <text evidence="1">The sequence shown here is derived from an EMBL/GenBank/DDBJ whole genome shotgun (WGS) entry which is preliminary data.</text>
</comment>
<organism evidence="1 2">
    <name type="scientific">Psychrosphaera haliotis</name>
    <dbReference type="NCBI Taxonomy" id="555083"/>
    <lineage>
        <taxon>Bacteria</taxon>
        <taxon>Pseudomonadati</taxon>
        <taxon>Pseudomonadota</taxon>
        <taxon>Gammaproteobacteria</taxon>
        <taxon>Alteromonadales</taxon>
        <taxon>Pseudoalteromonadaceae</taxon>
        <taxon>Psychrosphaera</taxon>
    </lineage>
</organism>
<protein>
    <submittedName>
        <fullName evidence="1">Uncharacterized protein</fullName>
    </submittedName>
</protein>
<accession>A0A6N8F8H6</accession>
<dbReference type="EMBL" id="WOCD01000001">
    <property type="protein sequence ID" value="MUH71387.1"/>
    <property type="molecule type" value="Genomic_DNA"/>
</dbReference>
<dbReference type="RefSeq" id="WP_155694067.1">
    <property type="nucleotide sequence ID" value="NZ_WOCD01000001.1"/>
</dbReference>